<evidence type="ECO:0000313" key="2">
    <source>
        <dbReference type="EMBL" id="QDS91618.1"/>
    </source>
</evidence>
<organism evidence="2 3">
    <name type="scientific">Roseimaritima multifibrata</name>
    <dbReference type="NCBI Taxonomy" id="1930274"/>
    <lineage>
        <taxon>Bacteria</taxon>
        <taxon>Pseudomonadati</taxon>
        <taxon>Planctomycetota</taxon>
        <taxon>Planctomycetia</taxon>
        <taxon>Pirellulales</taxon>
        <taxon>Pirellulaceae</taxon>
        <taxon>Roseimaritima</taxon>
    </lineage>
</organism>
<dbReference type="RefSeq" id="WP_145349671.1">
    <property type="nucleotide sequence ID" value="NZ_CP036262.1"/>
</dbReference>
<evidence type="ECO:0000256" key="1">
    <source>
        <dbReference type="SAM" id="MobiDB-lite"/>
    </source>
</evidence>
<evidence type="ECO:0000313" key="3">
    <source>
        <dbReference type="Proteomes" id="UP000320672"/>
    </source>
</evidence>
<keyword evidence="3" id="KW-1185">Reference proteome</keyword>
<proteinExistence type="predicted"/>
<sequence length="299" mass="33458">MANPTNALAYQPLLDSIENRDCIAVIGAGISSPDYPLWNALLTELLRDCGIRAEDLPAKIARDIASLADFARARNRAAYYDTLNRVFARRKSPECATRYHLLARIGFCSYINLNFDPVLCDVLNLHTNISVSTYPVLQPKHLRDGNVFHLHGRIDKDFPAEDGRIVLSKEDFKTAYHPIKSRVHAFLQSVFNDHDVCFLGCNPEEPNLKRILRSCESFQESLHGVTSPSRPRRFLLWNHDSAEPMLKKCGVNLVNYAKVDGAYTGLLDVLKHLAGDRPISHRQGGVESSTYASNDGGQP</sequence>
<dbReference type="Pfam" id="PF13289">
    <property type="entry name" value="SIR2_2"/>
    <property type="match status" value="1"/>
</dbReference>
<feature type="region of interest" description="Disordered" evidence="1">
    <location>
        <begin position="278"/>
        <end position="299"/>
    </location>
</feature>
<protein>
    <submittedName>
        <fullName evidence="2">Uncharacterized protein</fullName>
    </submittedName>
</protein>
<feature type="compositionally biased region" description="Polar residues" evidence="1">
    <location>
        <begin position="286"/>
        <end position="299"/>
    </location>
</feature>
<gene>
    <name evidence="2" type="ORF">FF011L_03480</name>
</gene>
<dbReference type="Proteomes" id="UP000320672">
    <property type="component" value="Chromosome"/>
</dbReference>
<dbReference type="AlphaFoldDB" id="A0A517M9Q3"/>
<dbReference type="KEGG" id="rml:FF011L_03480"/>
<accession>A0A517M9Q3</accession>
<dbReference type="EMBL" id="CP036262">
    <property type="protein sequence ID" value="QDS91618.1"/>
    <property type="molecule type" value="Genomic_DNA"/>
</dbReference>
<name>A0A517M9Q3_9BACT</name>
<dbReference type="OrthoDB" id="5241047at2"/>
<reference evidence="2 3" key="1">
    <citation type="submission" date="2019-02" db="EMBL/GenBank/DDBJ databases">
        <title>Deep-cultivation of Planctomycetes and their phenomic and genomic characterization uncovers novel biology.</title>
        <authorList>
            <person name="Wiegand S."/>
            <person name="Jogler M."/>
            <person name="Boedeker C."/>
            <person name="Pinto D."/>
            <person name="Vollmers J."/>
            <person name="Rivas-Marin E."/>
            <person name="Kohn T."/>
            <person name="Peeters S.H."/>
            <person name="Heuer A."/>
            <person name="Rast P."/>
            <person name="Oberbeckmann S."/>
            <person name="Bunk B."/>
            <person name="Jeske O."/>
            <person name="Meyerdierks A."/>
            <person name="Storesund J.E."/>
            <person name="Kallscheuer N."/>
            <person name="Luecker S."/>
            <person name="Lage O.M."/>
            <person name="Pohl T."/>
            <person name="Merkel B.J."/>
            <person name="Hornburger P."/>
            <person name="Mueller R.-W."/>
            <person name="Bruemmer F."/>
            <person name="Labrenz M."/>
            <person name="Spormann A.M."/>
            <person name="Op den Camp H."/>
            <person name="Overmann J."/>
            <person name="Amann R."/>
            <person name="Jetten M.S.M."/>
            <person name="Mascher T."/>
            <person name="Medema M.H."/>
            <person name="Devos D.P."/>
            <person name="Kaster A.-K."/>
            <person name="Ovreas L."/>
            <person name="Rohde M."/>
            <person name="Galperin M.Y."/>
            <person name="Jogler C."/>
        </authorList>
    </citation>
    <scope>NUCLEOTIDE SEQUENCE [LARGE SCALE GENOMIC DNA]</scope>
    <source>
        <strain evidence="2 3">FF011L</strain>
    </source>
</reference>